<evidence type="ECO:0000313" key="3">
    <source>
        <dbReference type="Proteomes" id="UP000572072"/>
    </source>
</evidence>
<evidence type="ECO:0000256" key="1">
    <source>
        <dbReference type="SAM" id="Phobius"/>
    </source>
</evidence>
<organism evidence="2 3">
    <name type="scientific">Vibrio rotiferianus</name>
    <dbReference type="NCBI Taxonomy" id="190895"/>
    <lineage>
        <taxon>Bacteria</taxon>
        <taxon>Pseudomonadati</taxon>
        <taxon>Pseudomonadota</taxon>
        <taxon>Gammaproteobacteria</taxon>
        <taxon>Vibrionales</taxon>
        <taxon>Vibrionaceae</taxon>
        <taxon>Vibrio</taxon>
    </lineage>
</organism>
<comment type="caution">
    <text evidence="2">The sequence shown here is derived from an EMBL/GenBank/DDBJ whole genome shotgun (WGS) entry which is preliminary data.</text>
</comment>
<gene>
    <name evidence="2" type="ORF">F0262_18535</name>
</gene>
<keyword evidence="1" id="KW-0812">Transmembrane</keyword>
<feature type="transmembrane region" description="Helical" evidence="1">
    <location>
        <begin position="86"/>
        <end position="109"/>
    </location>
</feature>
<dbReference type="Proteomes" id="UP000572072">
    <property type="component" value="Unassembled WGS sequence"/>
</dbReference>
<proteinExistence type="predicted"/>
<dbReference type="EMBL" id="VTYN01000023">
    <property type="protein sequence ID" value="NOH50043.1"/>
    <property type="molecule type" value="Genomic_DNA"/>
</dbReference>
<feature type="transmembrane region" description="Helical" evidence="1">
    <location>
        <begin position="56"/>
        <end position="74"/>
    </location>
</feature>
<accession>A0A7Y3ZBN2</accession>
<name>A0A7Y3ZBN2_9VIBR</name>
<dbReference type="AlphaFoldDB" id="A0A7Y3ZBN2"/>
<reference evidence="2 3" key="1">
    <citation type="submission" date="2019-08" db="EMBL/GenBank/DDBJ databases">
        <title>Draft genome sequencing and comparative genomics of hatchery-associated Vibrios.</title>
        <authorList>
            <person name="Kehlet-Delgado H."/>
            <person name="Mueller R.S."/>
        </authorList>
    </citation>
    <scope>NUCLEOTIDE SEQUENCE [LARGE SCALE GENOMIC DNA]</scope>
    <source>
        <strain evidence="2 3">00-78-3</strain>
    </source>
</reference>
<evidence type="ECO:0000313" key="2">
    <source>
        <dbReference type="EMBL" id="NOH50043.1"/>
    </source>
</evidence>
<dbReference type="RefSeq" id="WP_053304440.1">
    <property type="nucleotide sequence ID" value="NZ_VTYN01000023.1"/>
</dbReference>
<protein>
    <submittedName>
        <fullName evidence="2">Uncharacterized protein</fullName>
    </submittedName>
</protein>
<feature type="transmembrane region" description="Helical" evidence="1">
    <location>
        <begin position="6"/>
        <end position="27"/>
    </location>
</feature>
<sequence length="122" mass="13605">MTLQDLESISVIAASWFGICATVVSIFKKSKPETGLNESTSSSSGKSDRISLLKRLWKYILAIFLFCFAIIRNVTGESSVDKLDVLLISGCVGVIILLLVRMMYIYTLWSVSKYFEKDSAAY</sequence>
<keyword evidence="1" id="KW-0472">Membrane</keyword>
<keyword evidence="1" id="KW-1133">Transmembrane helix</keyword>